<dbReference type="EMBL" id="VNKQ01000012">
    <property type="protein sequence ID" value="KAG0647753.1"/>
    <property type="molecule type" value="Genomic_DNA"/>
</dbReference>
<evidence type="ECO:0000313" key="2">
    <source>
        <dbReference type="EMBL" id="KAG0647753.1"/>
    </source>
</evidence>
<comment type="caution">
    <text evidence="2">The sequence shown here is derived from an EMBL/GenBank/DDBJ whole genome shotgun (WGS) entry which is preliminary data.</text>
</comment>
<name>A0A9P6VH01_9HELO</name>
<dbReference type="AlphaFoldDB" id="A0A9P6VH01"/>
<dbReference type="Proteomes" id="UP000785200">
    <property type="component" value="Unassembled WGS sequence"/>
</dbReference>
<keyword evidence="3" id="KW-1185">Reference proteome</keyword>
<sequence length="227" mass="25588">MPFNELHRRDSWPPTIVRIRDEEAAVEDTSAIDENPFAFFLTSPEEIDEEDLVDLSAGIETSSKSPQVREVSPSAIQRSRPLLEDEDDDEYEEVEYGLAMPLSLKEFSVKHNDGRKSRQEQRVENKLAGLGIAMPNFSAKRGRAAVKLTPSRSGRGRGQTRSLSARRPHAWRLPSPDIGTIKEERESDDGEDDLSVPKQEKCVSAPPSPEVTKKEVVKPKKRVHWAF</sequence>
<protein>
    <submittedName>
        <fullName evidence="2">Uncharacterized protein</fullName>
    </submittedName>
</protein>
<evidence type="ECO:0000256" key="1">
    <source>
        <dbReference type="SAM" id="MobiDB-lite"/>
    </source>
</evidence>
<organism evidence="2 3">
    <name type="scientific">Hyphodiscus hymeniophilus</name>
    <dbReference type="NCBI Taxonomy" id="353542"/>
    <lineage>
        <taxon>Eukaryota</taxon>
        <taxon>Fungi</taxon>
        <taxon>Dikarya</taxon>
        <taxon>Ascomycota</taxon>
        <taxon>Pezizomycotina</taxon>
        <taxon>Leotiomycetes</taxon>
        <taxon>Helotiales</taxon>
        <taxon>Hyphodiscaceae</taxon>
        <taxon>Hyphodiscus</taxon>
    </lineage>
</organism>
<feature type="region of interest" description="Disordered" evidence="1">
    <location>
        <begin position="141"/>
        <end position="218"/>
    </location>
</feature>
<reference evidence="2" key="1">
    <citation type="submission" date="2019-07" db="EMBL/GenBank/DDBJ databases">
        <title>Hyphodiscus hymeniophilus genome sequencing and assembly.</title>
        <authorList>
            <person name="Kramer G."/>
            <person name="Nodwell J."/>
        </authorList>
    </citation>
    <scope>NUCLEOTIDE SEQUENCE</scope>
    <source>
        <strain evidence="2">ATCC 34498</strain>
    </source>
</reference>
<accession>A0A9P6VH01</accession>
<evidence type="ECO:0000313" key="3">
    <source>
        <dbReference type="Proteomes" id="UP000785200"/>
    </source>
</evidence>
<proteinExistence type="predicted"/>
<dbReference type="OrthoDB" id="3439027at2759"/>
<gene>
    <name evidence="2" type="ORF">D0Z07_6622</name>
</gene>
<feature type="region of interest" description="Disordered" evidence="1">
    <location>
        <begin position="59"/>
        <end position="89"/>
    </location>
</feature>